<organism evidence="1 2">
    <name type="scientific">Candidatus Gallacutalibacter pullicola</name>
    <dbReference type="NCBI Taxonomy" id="2840830"/>
    <lineage>
        <taxon>Bacteria</taxon>
        <taxon>Bacillati</taxon>
        <taxon>Bacillota</taxon>
        <taxon>Clostridia</taxon>
        <taxon>Eubacteriales</taxon>
        <taxon>Candidatus Gallacutalibacter</taxon>
    </lineage>
</organism>
<dbReference type="Proteomes" id="UP000886785">
    <property type="component" value="Unassembled WGS sequence"/>
</dbReference>
<proteinExistence type="predicted"/>
<reference evidence="1" key="2">
    <citation type="journal article" date="2021" name="PeerJ">
        <title>Extensive microbial diversity within the chicken gut microbiome revealed by metagenomics and culture.</title>
        <authorList>
            <person name="Gilroy R."/>
            <person name="Ravi A."/>
            <person name="Getino M."/>
            <person name="Pursley I."/>
            <person name="Horton D.L."/>
            <person name="Alikhan N.F."/>
            <person name="Baker D."/>
            <person name="Gharbi K."/>
            <person name="Hall N."/>
            <person name="Watson M."/>
            <person name="Adriaenssens E.M."/>
            <person name="Foster-Nyarko E."/>
            <person name="Jarju S."/>
            <person name="Secka A."/>
            <person name="Antonio M."/>
            <person name="Oren A."/>
            <person name="Chaudhuri R.R."/>
            <person name="La Ragione R."/>
            <person name="Hildebrand F."/>
            <person name="Pallen M.J."/>
        </authorList>
    </citation>
    <scope>NUCLEOTIDE SEQUENCE</scope>
    <source>
        <strain evidence="1">ChiSjej1B19-7085</strain>
    </source>
</reference>
<sequence>MEARSLKTLRRLFRILRRQKQVFFLLKKLSR</sequence>
<comment type="caution">
    <text evidence="1">The sequence shown here is derived from an EMBL/GenBank/DDBJ whole genome shotgun (WGS) entry which is preliminary data.</text>
</comment>
<evidence type="ECO:0000313" key="1">
    <source>
        <dbReference type="EMBL" id="HIR57585.1"/>
    </source>
</evidence>
<dbReference type="AlphaFoldDB" id="A0A9D1DR66"/>
<reference evidence="1" key="1">
    <citation type="submission" date="2020-10" db="EMBL/GenBank/DDBJ databases">
        <authorList>
            <person name="Gilroy R."/>
        </authorList>
    </citation>
    <scope>NUCLEOTIDE SEQUENCE</scope>
    <source>
        <strain evidence="1">ChiSjej1B19-7085</strain>
    </source>
</reference>
<name>A0A9D1DR66_9FIRM</name>
<accession>A0A9D1DR66</accession>
<protein>
    <submittedName>
        <fullName evidence="1">Uncharacterized protein</fullName>
    </submittedName>
</protein>
<gene>
    <name evidence="1" type="ORF">IAA54_07930</name>
</gene>
<dbReference type="EMBL" id="DVHF01000087">
    <property type="protein sequence ID" value="HIR57585.1"/>
    <property type="molecule type" value="Genomic_DNA"/>
</dbReference>
<evidence type="ECO:0000313" key="2">
    <source>
        <dbReference type="Proteomes" id="UP000886785"/>
    </source>
</evidence>